<dbReference type="EMBL" id="FOJG01000002">
    <property type="protein sequence ID" value="SEW56399.1"/>
    <property type="molecule type" value="Genomic_DNA"/>
</dbReference>
<gene>
    <name evidence="2" type="ORF">SAMN04488122_6654</name>
</gene>
<evidence type="ECO:0000256" key="1">
    <source>
        <dbReference type="SAM" id="SignalP"/>
    </source>
</evidence>
<sequence length="190" mass="21827">MRLIFICISLLITTCVHAQDTLPFLEIKPAIGVTWITVKPTVSVMAFHQFTPKFSIASHSMLSFLLFRNFPQEYIKTNYNYALTQKLGIGYSLYGPKGKTRHTILIMGGIKYTAFSETLDNPELEKITTATHRITPDYGLMYDLSLGTKKRTFDARLYFPFYPIRYYPLGTVSNIGYLELGLGFKLNRRR</sequence>
<dbReference type="STRING" id="29529.SAMN04488122_6654"/>
<dbReference type="RefSeq" id="WP_089903767.1">
    <property type="nucleotide sequence ID" value="NZ_FOJG01000002.1"/>
</dbReference>
<name>A0A1I0SDW2_9BACT</name>
<organism evidence="2 3">
    <name type="scientific">Chitinophaga arvensicola</name>
    <dbReference type="NCBI Taxonomy" id="29529"/>
    <lineage>
        <taxon>Bacteria</taxon>
        <taxon>Pseudomonadati</taxon>
        <taxon>Bacteroidota</taxon>
        <taxon>Chitinophagia</taxon>
        <taxon>Chitinophagales</taxon>
        <taxon>Chitinophagaceae</taxon>
        <taxon>Chitinophaga</taxon>
    </lineage>
</organism>
<keyword evidence="3" id="KW-1185">Reference proteome</keyword>
<dbReference type="Proteomes" id="UP000199310">
    <property type="component" value="Unassembled WGS sequence"/>
</dbReference>
<dbReference type="OrthoDB" id="1250421at2"/>
<evidence type="ECO:0000313" key="2">
    <source>
        <dbReference type="EMBL" id="SEW56399.1"/>
    </source>
</evidence>
<evidence type="ECO:0000313" key="3">
    <source>
        <dbReference type="Proteomes" id="UP000199310"/>
    </source>
</evidence>
<protein>
    <recommendedName>
        <fullName evidence="4">Outer membrane protein beta-barrel domain-containing protein</fullName>
    </recommendedName>
</protein>
<accession>A0A1I0SDW2</accession>
<dbReference type="AlphaFoldDB" id="A0A1I0SDW2"/>
<feature type="signal peptide" evidence="1">
    <location>
        <begin position="1"/>
        <end position="18"/>
    </location>
</feature>
<proteinExistence type="predicted"/>
<keyword evidence="1" id="KW-0732">Signal</keyword>
<reference evidence="3" key="1">
    <citation type="submission" date="2016-10" db="EMBL/GenBank/DDBJ databases">
        <authorList>
            <person name="Varghese N."/>
            <person name="Submissions S."/>
        </authorList>
    </citation>
    <scope>NUCLEOTIDE SEQUENCE [LARGE SCALE GENOMIC DNA]</scope>
    <source>
        <strain evidence="3">DSM 3695</strain>
    </source>
</reference>
<evidence type="ECO:0008006" key="4">
    <source>
        <dbReference type="Google" id="ProtNLM"/>
    </source>
</evidence>
<feature type="chain" id="PRO_5011554539" description="Outer membrane protein beta-barrel domain-containing protein" evidence="1">
    <location>
        <begin position="19"/>
        <end position="190"/>
    </location>
</feature>